<gene>
    <name evidence="1" type="ORF">LTR62_000306</name>
</gene>
<sequence length="407" mass="45908">MVPQGQSSVNIAPVLIVKQPTTAIKRSNSHFAALLVDFDRKRQRLTRYQERRIRSIFRFLDLPAELRISIYDYALDTDAAQKLLHHYYNKICDSENVRKIDGPNVYARTPSFFLLNKQTFSESRALIRKRQLTFDHGLLDLASIDDFMLPSLLRTVSSITIDDSGHNIFKSNMLKESWMGYITMIEQIAGVLSKGHNLKKLTIALDDSELVPHVKSCQHKTSVKCGFRDTLRSACDALRTVHDIGCVALRGFPEPLATHLKARMEGPALNFMDLPIELRRQIYGHAVNVADVTPQLAIKMSKWADNTRLSPSPVRTTPTVLLLNKQITSEALTMLRNKSLARTLPAHPNISLTHRTNTIRLGRVVFSNSNLPAHHVRPLQEIMLTTAYTRLSALPSPTTSMNNGQVI</sequence>
<dbReference type="PANTHER" id="PTHR42085">
    <property type="entry name" value="F-BOX DOMAIN-CONTAINING PROTEIN"/>
    <property type="match status" value="1"/>
</dbReference>
<dbReference type="EMBL" id="JAVRRL010000001">
    <property type="protein sequence ID" value="KAK5119095.1"/>
    <property type="molecule type" value="Genomic_DNA"/>
</dbReference>
<proteinExistence type="predicted"/>
<dbReference type="Proteomes" id="UP001310890">
    <property type="component" value="Unassembled WGS sequence"/>
</dbReference>
<name>A0AAN7YK78_9PEZI</name>
<reference evidence="1" key="1">
    <citation type="submission" date="2023-08" db="EMBL/GenBank/DDBJ databases">
        <title>Black Yeasts Isolated from many extreme environments.</title>
        <authorList>
            <person name="Coleine C."/>
            <person name="Stajich J.E."/>
            <person name="Selbmann L."/>
        </authorList>
    </citation>
    <scope>NUCLEOTIDE SEQUENCE</scope>
    <source>
        <strain evidence="1">CCFEE 5401</strain>
    </source>
</reference>
<dbReference type="PANTHER" id="PTHR42085:SF8">
    <property type="entry name" value="F-BOX DOMAIN-CONTAINING PROTEIN"/>
    <property type="match status" value="1"/>
</dbReference>
<evidence type="ECO:0000313" key="2">
    <source>
        <dbReference type="Proteomes" id="UP001310890"/>
    </source>
</evidence>
<protein>
    <submittedName>
        <fullName evidence="1">Uncharacterized protein</fullName>
    </submittedName>
</protein>
<accession>A0AAN7YK78</accession>
<comment type="caution">
    <text evidence="1">The sequence shown here is derived from an EMBL/GenBank/DDBJ whole genome shotgun (WGS) entry which is preliminary data.</text>
</comment>
<organism evidence="1 2">
    <name type="scientific">Meristemomyces frigidus</name>
    <dbReference type="NCBI Taxonomy" id="1508187"/>
    <lineage>
        <taxon>Eukaryota</taxon>
        <taxon>Fungi</taxon>
        <taxon>Dikarya</taxon>
        <taxon>Ascomycota</taxon>
        <taxon>Pezizomycotina</taxon>
        <taxon>Dothideomycetes</taxon>
        <taxon>Dothideomycetidae</taxon>
        <taxon>Mycosphaerellales</taxon>
        <taxon>Teratosphaeriaceae</taxon>
        <taxon>Meristemomyces</taxon>
    </lineage>
</organism>
<dbReference type="InterPro" id="IPR038883">
    <property type="entry name" value="AN11006-like"/>
</dbReference>
<dbReference type="AlphaFoldDB" id="A0AAN7YK78"/>
<evidence type="ECO:0000313" key="1">
    <source>
        <dbReference type="EMBL" id="KAK5119095.1"/>
    </source>
</evidence>